<dbReference type="STRING" id="1128400.I2G009"/>
<dbReference type="AlphaFoldDB" id="I2G009"/>
<feature type="signal peptide" evidence="2">
    <location>
        <begin position="1"/>
        <end position="21"/>
    </location>
</feature>
<evidence type="ECO:0000256" key="2">
    <source>
        <dbReference type="SAM" id="SignalP"/>
    </source>
</evidence>
<dbReference type="OMA" id="YCLKSGY"/>
<evidence type="ECO:0000313" key="3">
    <source>
        <dbReference type="EMBL" id="CCF52502.1"/>
    </source>
</evidence>
<reference evidence="3 4" key="1">
    <citation type="journal article" date="2012" name="Plant Cell">
        <title>Genome comparison of barley and maize smut fungi reveals targeted loss of RNA silencing components and species-specific presence of transposable elements.</title>
        <authorList>
            <person name="Laurie J.D."/>
            <person name="Ali S."/>
            <person name="Linning R."/>
            <person name="Mannhaupt G."/>
            <person name="Wong P."/>
            <person name="Gueldener U."/>
            <person name="Muensterkoetter M."/>
            <person name="Moore R."/>
            <person name="Kahmann R."/>
            <person name="Bakkeren G."/>
            <person name="Schirawski J."/>
        </authorList>
    </citation>
    <scope>NUCLEOTIDE SEQUENCE [LARGE SCALE GENOMIC DNA]</scope>
    <source>
        <strain evidence="4">Uh4875-4</strain>
    </source>
</reference>
<feature type="compositionally biased region" description="Polar residues" evidence="1">
    <location>
        <begin position="207"/>
        <end position="225"/>
    </location>
</feature>
<protein>
    <submittedName>
        <fullName evidence="3">Uncharacterized protein</fullName>
    </submittedName>
</protein>
<organism evidence="3 4">
    <name type="scientific">Ustilago hordei</name>
    <name type="common">Barley covered smut fungus</name>
    <dbReference type="NCBI Taxonomy" id="120017"/>
    <lineage>
        <taxon>Eukaryota</taxon>
        <taxon>Fungi</taxon>
        <taxon>Dikarya</taxon>
        <taxon>Basidiomycota</taxon>
        <taxon>Ustilaginomycotina</taxon>
        <taxon>Ustilaginomycetes</taxon>
        <taxon>Ustilaginales</taxon>
        <taxon>Ustilaginaceae</taxon>
        <taxon>Ustilago</taxon>
    </lineage>
</organism>
<dbReference type="eggNOG" id="ENOG502RYV0">
    <property type="taxonomic scope" value="Eukaryota"/>
</dbReference>
<name>I2G009_USTHO</name>
<dbReference type="EMBL" id="CAGI01000175">
    <property type="protein sequence ID" value="CCF52502.1"/>
    <property type="molecule type" value="Genomic_DNA"/>
</dbReference>
<keyword evidence="4" id="KW-1185">Reference proteome</keyword>
<feature type="chain" id="PRO_5003658022" evidence="2">
    <location>
        <begin position="22"/>
        <end position="225"/>
    </location>
</feature>
<dbReference type="HOGENOM" id="CLU_036093_1_1_1"/>
<evidence type="ECO:0000256" key="1">
    <source>
        <dbReference type="SAM" id="MobiDB-lite"/>
    </source>
</evidence>
<gene>
    <name evidence="3" type="ORF">UHOR_04603</name>
</gene>
<sequence>MTRTLFSLAAIAALLTAFASAQNKFNFDINNLPAKWEDCQSGFNQCKKWGDSSPHPNPVIGANEESVVSYCLKSGYGTRLIINGAIQGVQFLKTPNLLQVAGVGDFTSLNIQRGDAGGELDPHDADGTGNPKSGLVYSNNVPEWNNFMSAYKFSFRAAYGPNADKWAPHIYDVMGAYYNTNGAKFQKGSFEDCEGDSGEFVGIYGSSDVQTGTGTEADSGSSSAG</sequence>
<keyword evidence="2" id="KW-0732">Signal</keyword>
<accession>I2G009</accession>
<feature type="region of interest" description="Disordered" evidence="1">
    <location>
        <begin position="204"/>
        <end position="225"/>
    </location>
</feature>
<dbReference type="Proteomes" id="UP000006174">
    <property type="component" value="Unassembled WGS sequence"/>
</dbReference>
<proteinExistence type="predicted"/>
<evidence type="ECO:0000313" key="4">
    <source>
        <dbReference type="Proteomes" id="UP000006174"/>
    </source>
</evidence>
<comment type="caution">
    <text evidence="3">The sequence shown here is derived from an EMBL/GenBank/DDBJ whole genome shotgun (WGS) entry which is preliminary data.</text>
</comment>